<dbReference type="GO" id="GO:0031389">
    <property type="term" value="C:Rad17 RFC-like complex"/>
    <property type="evidence" value="ECO:0007669"/>
    <property type="project" value="InterPro"/>
</dbReference>
<reference evidence="10" key="1">
    <citation type="journal article" date="2023" name="Science">
        <title>Genome structures resolve the early diversification of teleost fishes.</title>
        <authorList>
            <person name="Parey E."/>
            <person name="Louis A."/>
            <person name="Montfort J."/>
            <person name="Bouchez O."/>
            <person name="Roques C."/>
            <person name="Iampietro C."/>
            <person name="Lluch J."/>
            <person name="Castinel A."/>
            <person name="Donnadieu C."/>
            <person name="Desvignes T."/>
            <person name="Floi Bucao C."/>
            <person name="Jouanno E."/>
            <person name="Wen M."/>
            <person name="Mejri S."/>
            <person name="Dirks R."/>
            <person name="Jansen H."/>
            <person name="Henkel C."/>
            <person name="Chen W.J."/>
            <person name="Zahm M."/>
            <person name="Cabau C."/>
            <person name="Klopp C."/>
            <person name="Thompson A.W."/>
            <person name="Robinson-Rechavi M."/>
            <person name="Braasch I."/>
            <person name="Lecointre G."/>
            <person name="Bobe J."/>
            <person name="Postlethwait J.H."/>
            <person name="Berthelot C."/>
            <person name="Roest Crollius H."/>
            <person name="Guiguen Y."/>
        </authorList>
    </citation>
    <scope>NUCLEOTIDE SEQUENCE</scope>
    <source>
        <strain evidence="10">WJC10195</strain>
    </source>
</reference>
<evidence type="ECO:0000259" key="9">
    <source>
        <dbReference type="Pfam" id="PF25812"/>
    </source>
</evidence>
<dbReference type="GO" id="GO:0006281">
    <property type="term" value="P:DNA repair"/>
    <property type="evidence" value="ECO:0007669"/>
    <property type="project" value="InterPro"/>
</dbReference>
<evidence type="ECO:0000256" key="3">
    <source>
        <dbReference type="ARBA" id="ARBA00022741"/>
    </source>
</evidence>
<comment type="similarity">
    <text evidence="2">Belongs to the rad17/RAD24 family.</text>
</comment>
<evidence type="ECO:0000256" key="8">
    <source>
        <dbReference type="SAM" id="MobiDB-lite"/>
    </source>
</evidence>
<feature type="compositionally biased region" description="Acidic residues" evidence="8">
    <location>
        <begin position="614"/>
        <end position="625"/>
    </location>
</feature>
<gene>
    <name evidence="10" type="ORF">SKAU_G00014620</name>
</gene>
<evidence type="ECO:0000256" key="5">
    <source>
        <dbReference type="ARBA" id="ARBA00022840"/>
    </source>
</evidence>
<dbReference type="InterPro" id="IPR057927">
    <property type="entry name" value="RAD24-like_helical"/>
</dbReference>
<evidence type="ECO:0000256" key="4">
    <source>
        <dbReference type="ARBA" id="ARBA00022763"/>
    </source>
</evidence>
<sequence>MSKLSAGRKASSSKLSSWVEPSFGDLFSDSGLNSFRLKKGVSSGETESKSRKAAADIGGQRPSKRRAVSGLPEPQVPTGSELSHGGHDDPWVDKHTPCAQADLAVHKKKIEEVEHWLKSKLDIKSEVKGGAILLLTGPSGCGKTATVRVLTQELGCRVQEWSNPTTISEFRTEESFRETFDPGSRFNGFHGVSQTAEFQEFLLRANKYDRLPMLGDGVTSGRKVILVEDLPNQFYRQPACLHDILRRFVRTGRCPLVFIVSDCLSGSSSSRLLFPRDLQEDLGVWNISFNPVAPTSMMKVLSRIVIQEAARSGGRVVVPDKAALDLLCAGSSGDIRSAINSLQFSCLTDGSLETSLWPGKKGKASASVGRGVSRARSKSKACKRSEIQDCSQAIGGKDASLFLFRALGKILYCKRENCTSPEGPSLPAHLSEHQRDTLLVDPEVVVEKSHMSGELFNLYLQQNYLDFFSDVEDVARASEYLSDSDFLTAEWSSRSTMREYGSSVATRGLIHSNSARARADSQASGGFRPLHKPHWLLVNKKYRENCQAAQCLFTSYCLTPLSLQTELLPYLAQLTNTMRNQAQIAFIQDVGRLALRKYPGRMKLEALTDREPGTLDEDSEEEEEGAGPAVPAPPDTQGSAPGPEEPEGLHPALQPGPRG</sequence>
<comment type="caution">
    <text evidence="10">The sequence shown here is derived from an EMBL/GenBank/DDBJ whole genome shotgun (WGS) entry which is preliminary data.</text>
</comment>
<keyword evidence="5" id="KW-0067">ATP-binding</keyword>
<proteinExistence type="inferred from homology"/>
<evidence type="ECO:0000313" key="10">
    <source>
        <dbReference type="EMBL" id="KAJ8380684.1"/>
    </source>
</evidence>
<dbReference type="EMBL" id="JAINUF010000001">
    <property type="protein sequence ID" value="KAJ8380684.1"/>
    <property type="molecule type" value="Genomic_DNA"/>
</dbReference>
<dbReference type="AlphaFoldDB" id="A0A9Q1JDU4"/>
<name>A0A9Q1JDU4_SYNKA</name>
<dbReference type="Proteomes" id="UP001152622">
    <property type="component" value="Chromosome 1"/>
</dbReference>
<dbReference type="InterPro" id="IPR027417">
    <property type="entry name" value="P-loop_NTPase"/>
</dbReference>
<evidence type="ECO:0000256" key="1">
    <source>
        <dbReference type="ARBA" id="ARBA00004123"/>
    </source>
</evidence>
<dbReference type="Pfam" id="PF03215">
    <property type="entry name" value="Rad17"/>
    <property type="match status" value="1"/>
</dbReference>
<evidence type="ECO:0000313" key="11">
    <source>
        <dbReference type="Proteomes" id="UP001152622"/>
    </source>
</evidence>
<dbReference type="Gene3D" id="3.40.50.300">
    <property type="entry name" value="P-loop containing nucleotide triphosphate hydrolases"/>
    <property type="match status" value="1"/>
</dbReference>
<dbReference type="SUPFAM" id="SSF52540">
    <property type="entry name" value="P-loop containing nucleoside triphosphate hydrolases"/>
    <property type="match status" value="1"/>
</dbReference>
<dbReference type="PANTHER" id="PTHR12172">
    <property type="entry name" value="CELL CYCLE CHECKPOINT PROTEIN RAD17"/>
    <property type="match status" value="1"/>
</dbReference>
<protein>
    <recommendedName>
        <fullName evidence="9">Checkpoint protein RAD24-like helical bundle domain-containing protein</fullName>
    </recommendedName>
</protein>
<dbReference type="InterPro" id="IPR004582">
    <property type="entry name" value="Checkpoint_prot_Rad17_Rad24"/>
</dbReference>
<dbReference type="InterPro" id="IPR018324">
    <property type="entry name" value="Rad17/Rad24_fun/met"/>
</dbReference>
<dbReference type="OrthoDB" id="10265971at2759"/>
<feature type="region of interest" description="Disordered" evidence="8">
    <location>
        <begin position="1"/>
        <end position="95"/>
    </location>
</feature>
<evidence type="ECO:0000256" key="7">
    <source>
        <dbReference type="ARBA" id="ARBA00023306"/>
    </source>
</evidence>
<keyword evidence="3" id="KW-0547">Nucleotide-binding</keyword>
<dbReference type="GO" id="GO:0005524">
    <property type="term" value="F:ATP binding"/>
    <property type="evidence" value="ECO:0007669"/>
    <property type="project" value="UniProtKB-KW"/>
</dbReference>
<dbReference type="GO" id="GO:0033314">
    <property type="term" value="P:mitotic DNA replication checkpoint signaling"/>
    <property type="evidence" value="ECO:0007669"/>
    <property type="project" value="TreeGrafter"/>
</dbReference>
<keyword evidence="4" id="KW-0227">DNA damage</keyword>
<organism evidence="10 11">
    <name type="scientific">Synaphobranchus kaupii</name>
    <name type="common">Kaup's arrowtooth eel</name>
    <dbReference type="NCBI Taxonomy" id="118154"/>
    <lineage>
        <taxon>Eukaryota</taxon>
        <taxon>Metazoa</taxon>
        <taxon>Chordata</taxon>
        <taxon>Craniata</taxon>
        <taxon>Vertebrata</taxon>
        <taxon>Euteleostomi</taxon>
        <taxon>Actinopterygii</taxon>
        <taxon>Neopterygii</taxon>
        <taxon>Teleostei</taxon>
        <taxon>Anguilliformes</taxon>
        <taxon>Synaphobranchidae</taxon>
        <taxon>Synaphobranchus</taxon>
    </lineage>
</organism>
<dbReference type="NCBIfam" id="TIGR00602">
    <property type="entry name" value="rad24"/>
    <property type="match status" value="1"/>
</dbReference>
<dbReference type="GO" id="GO:0003689">
    <property type="term" value="F:DNA clamp loader activity"/>
    <property type="evidence" value="ECO:0007669"/>
    <property type="project" value="InterPro"/>
</dbReference>
<dbReference type="GO" id="GO:0000077">
    <property type="term" value="P:DNA damage checkpoint signaling"/>
    <property type="evidence" value="ECO:0007669"/>
    <property type="project" value="InterPro"/>
</dbReference>
<feature type="region of interest" description="Disordered" evidence="8">
    <location>
        <begin position="605"/>
        <end position="659"/>
    </location>
</feature>
<accession>A0A9Q1JDU4</accession>
<dbReference type="Pfam" id="PF25812">
    <property type="entry name" value="RAD24_helical"/>
    <property type="match status" value="1"/>
</dbReference>
<feature type="compositionally biased region" description="Basic and acidic residues" evidence="8">
    <location>
        <begin position="84"/>
        <end position="95"/>
    </location>
</feature>
<keyword evidence="11" id="KW-1185">Reference proteome</keyword>
<dbReference type="GO" id="GO:0005634">
    <property type="term" value="C:nucleus"/>
    <property type="evidence" value="ECO:0007669"/>
    <property type="project" value="UniProtKB-SubCell"/>
</dbReference>
<keyword evidence="6" id="KW-0539">Nucleus</keyword>
<keyword evidence="7" id="KW-0131">Cell cycle</keyword>
<comment type="subcellular location">
    <subcellularLocation>
        <location evidence="1">Nucleus</location>
    </subcellularLocation>
</comment>
<dbReference type="FunFam" id="3.40.50.300:FF:001661">
    <property type="entry name" value="RAD17 checkpoint clamp loader component"/>
    <property type="match status" value="1"/>
</dbReference>
<feature type="domain" description="Checkpoint protein RAD24-like helical bundle" evidence="9">
    <location>
        <begin position="400"/>
        <end position="500"/>
    </location>
</feature>
<evidence type="ECO:0000256" key="2">
    <source>
        <dbReference type="ARBA" id="ARBA00006168"/>
    </source>
</evidence>
<dbReference type="PANTHER" id="PTHR12172:SF0">
    <property type="entry name" value="CELL CYCLE CHECKPOINT PROTEIN RAD17"/>
    <property type="match status" value="1"/>
</dbReference>
<dbReference type="GO" id="GO:0003682">
    <property type="term" value="F:chromatin binding"/>
    <property type="evidence" value="ECO:0007669"/>
    <property type="project" value="TreeGrafter"/>
</dbReference>
<evidence type="ECO:0000256" key="6">
    <source>
        <dbReference type="ARBA" id="ARBA00023242"/>
    </source>
</evidence>